<comment type="caution">
    <text evidence="2">The sequence shown here is derived from an EMBL/GenBank/DDBJ whole genome shotgun (WGS) entry which is preliminary data.</text>
</comment>
<reference evidence="2 3" key="1">
    <citation type="submission" date="2024-10" db="EMBL/GenBank/DDBJ databases">
        <title>The Natural Products Discovery Center: Release of the First 8490 Sequenced Strains for Exploring Actinobacteria Biosynthetic Diversity.</title>
        <authorList>
            <person name="Kalkreuter E."/>
            <person name="Kautsar S.A."/>
            <person name="Yang D."/>
            <person name="Bader C.D."/>
            <person name="Teijaro C.N."/>
            <person name="Fluegel L."/>
            <person name="Davis C.M."/>
            <person name="Simpson J.R."/>
            <person name="Lauterbach L."/>
            <person name="Steele A.D."/>
            <person name="Gui C."/>
            <person name="Meng S."/>
            <person name="Li G."/>
            <person name="Viehrig K."/>
            <person name="Ye F."/>
            <person name="Su P."/>
            <person name="Kiefer A.F."/>
            <person name="Nichols A."/>
            <person name="Cepeda A.J."/>
            <person name="Yan W."/>
            <person name="Fan B."/>
            <person name="Jiang Y."/>
            <person name="Adhikari A."/>
            <person name="Zheng C.-J."/>
            <person name="Schuster L."/>
            <person name="Cowan T.M."/>
            <person name="Smanski M.J."/>
            <person name="Chevrette M.G."/>
            <person name="De Carvalho L.P.S."/>
            <person name="Shen B."/>
        </authorList>
    </citation>
    <scope>NUCLEOTIDE SEQUENCE [LARGE SCALE GENOMIC DNA]</scope>
    <source>
        <strain evidence="2 3">NPDC049639</strain>
    </source>
</reference>
<evidence type="ECO:0000313" key="2">
    <source>
        <dbReference type="EMBL" id="MFI7588572.1"/>
    </source>
</evidence>
<proteinExistence type="predicted"/>
<keyword evidence="1" id="KW-0812">Transmembrane</keyword>
<dbReference type="Pfam" id="PF14030">
    <property type="entry name" value="DUF4245"/>
    <property type="match status" value="1"/>
</dbReference>
<dbReference type="EMBL" id="JBITLV010000005">
    <property type="protein sequence ID" value="MFI7588572.1"/>
    <property type="molecule type" value="Genomic_DNA"/>
</dbReference>
<feature type="transmembrane region" description="Helical" evidence="1">
    <location>
        <begin position="20"/>
        <end position="40"/>
    </location>
</feature>
<name>A0ABW8ASK6_9ACTN</name>
<evidence type="ECO:0000313" key="3">
    <source>
        <dbReference type="Proteomes" id="UP001612915"/>
    </source>
</evidence>
<accession>A0ABW8ASK6</accession>
<sequence length="191" mass="19420">MSATASAEATPAVAGGRRALGLAALTLVVLLVSGVALLLLPRPNGVPVEGVDVAAAAARDRAELGFAPTVPAGLGAGWVVRGTDVQRGTDGRPTWHLTYVTPSGEVAGLQQTVEATPAWESRQVTDGRDVGTRLVAGVAWVVRSREDRGIISLVRRPEPGDRAGATTVVSTSGSQAEADELATAVVRAQGG</sequence>
<keyword evidence="3" id="KW-1185">Reference proteome</keyword>
<keyword evidence="1" id="KW-1133">Transmembrane helix</keyword>
<gene>
    <name evidence="2" type="ORF">ACIB24_15995</name>
</gene>
<dbReference type="Proteomes" id="UP001612915">
    <property type="component" value="Unassembled WGS sequence"/>
</dbReference>
<dbReference type="RefSeq" id="WP_398282418.1">
    <property type="nucleotide sequence ID" value="NZ_JBITLV010000005.1"/>
</dbReference>
<organism evidence="2 3">
    <name type="scientific">Spongisporangium articulatum</name>
    <dbReference type="NCBI Taxonomy" id="3362603"/>
    <lineage>
        <taxon>Bacteria</taxon>
        <taxon>Bacillati</taxon>
        <taxon>Actinomycetota</taxon>
        <taxon>Actinomycetes</taxon>
        <taxon>Kineosporiales</taxon>
        <taxon>Kineosporiaceae</taxon>
        <taxon>Spongisporangium</taxon>
    </lineage>
</organism>
<evidence type="ECO:0000256" key="1">
    <source>
        <dbReference type="SAM" id="Phobius"/>
    </source>
</evidence>
<protein>
    <submittedName>
        <fullName evidence="2">DUF4245 family protein</fullName>
    </submittedName>
</protein>
<keyword evidence="1" id="KW-0472">Membrane</keyword>
<dbReference type="InterPro" id="IPR025339">
    <property type="entry name" value="DUF4245"/>
</dbReference>